<dbReference type="Gene3D" id="3.90.1150.10">
    <property type="entry name" value="Aspartate Aminotransferase, domain 1"/>
    <property type="match status" value="1"/>
</dbReference>
<dbReference type="InterPro" id="IPR050087">
    <property type="entry name" value="AON_synthase_class-II"/>
</dbReference>
<dbReference type="InterPro" id="IPR004839">
    <property type="entry name" value="Aminotransferase_I/II_large"/>
</dbReference>
<dbReference type="STRING" id="869212.Turpa_3700"/>
<sequence length="364" mass="39014">MQAFTKQVENFLLHAEKTNRLRSLEAPPENLIDLCSNDYLGLAKHRRIKDALKTGVDLYGGGSTASRLVRGHRGIFAQVERQTAEWLGGEAALFFANGYAANVGALSAICDSSYVAFIDRLAHASLVDGVRLSGAQKVYFRHNDMQHLGELLAKHRATKAIIITESLFSMDGDMAPAGALIDLKTKFDALLYIDDAHGIGVYGDAGCGLSPREADFRVITFGKALGLEGAAIVCSDASRSYLLHNARTFVFSTAPMPAILHAAAVAIELVKGMQGERERLQQVSATIRNAVKDAARMKSSSHIVPLICESEAAALELAGRFAAAGFHTRAIRPPTVKESRVRLSLNSNLTAEQAAQIAGLIGAA</sequence>
<gene>
    <name evidence="5" type="ordered locus">Turpa_3700</name>
</gene>
<proteinExistence type="predicted"/>
<keyword evidence="2" id="KW-0808">Transferase</keyword>
<keyword evidence="6" id="KW-1185">Reference proteome</keyword>
<dbReference type="Pfam" id="PF00155">
    <property type="entry name" value="Aminotran_1_2"/>
    <property type="match status" value="1"/>
</dbReference>
<name>I4BAM7_TURPD</name>
<dbReference type="InterPro" id="IPR015424">
    <property type="entry name" value="PyrdxlP-dep_Trfase"/>
</dbReference>
<dbReference type="Gene3D" id="3.40.640.10">
    <property type="entry name" value="Type I PLP-dependent aspartate aminotransferase-like (Major domain)"/>
    <property type="match status" value="1"/>
</dbReference>
<accession>I4BAM7</accession>
<dbReference type="PANTHER" id="PTHR13693:SF100">
    <property type="entry name" value="8-AMINO-7-OXONONANOATE SYNTHASE"/>
    <property type="match status" value="1"/>
</dbReference>
<keyword evidence="5" id="KW-0032">Aminotransferase</keyword>
<reference evidence="5 6" key="1">
    <citation type="submission" date="2012-06" db="EMBL/GenBank/DDBJ databases">
        <title>The complete chromosome of genome of Turneriella parva DSM 21527.</title>
        <authorList>
            <consortium name="US DOE Joint Genome Institute (JGI-PGF)"/>
            <person name="Lucas S."/>
            <person name="Han J."/>
            <person name="Lapidus A."/>
            <person name="Bruce D."/>
            <person name="Goodwin L."/>
            <person name="Pitluck S."/>
            <person name="Peters L."/>
            <person name="Kyrpides N."/>
            <person name="Mavromatis K."/>
            <person name="Ivanova N."/>
            <person name="Mikhailova N."/>
            <person name="Chertkov O."/>
            <person name="Detter J.C."/>
            <person name="Tapia R."/>
            <person name="Han C."/>
            <person name="Land M."/>
            <person name="Hauser L."/>
            <person name="Markowitz V."/>
            <person name="Cheng J.-F."/>
            <person name="Hugenholtz P."/>
            <person name="Woyke T."/>
            <person name="Wu D."/>
            <person name="Gronow S."/>
            <person name="Wellnitz S."/>
            <person name="Brambilla E."/>
            <person name="Klenk H.-P."/>
            <person name="Eisen J.A."/>
        </authorList>
    </citation>
    <scope>NUCLEOTIDE SEQUENCE [LARGE SCALE GENOMIC DNA]</scope>
    <source>
        <strain evidence="6">ATCC BAA-1111 / DSM 21527 / NCTC 11395 / H</strain>
    </source>
</reference>
<evidence type="ECO:0000256" key="1">
    <source>
        <dbReference type="ARBA" id="ARBA00001933"/>
    </source>
</evidence>
<comment type="cofactor">
    <cofactor evidence="1">
        <name>pyridoxal 5'-phosphate</name>
        <dbReference type="ChEBI" id="CHEBI:597326"/>
    </cofactor>
</comment>
<dbReference type="InterPro" id="IPR015422">
    <property type="entry name" value="PyrdxlP-dep_Trfase_small"/>
</dbReference>
<dbReference type="GO" id="GO:0030170">
    <property type="term" value="F:pyridoxal phosphate binding"/>
    <property type="evidence" value="ECO:0007669"/>
    <property type="project" value="InterPro"/>
</dbReference>
<protein>
    <submittedName>
        <fullName evidence="5">Aminotransferase class I and II</fullName>
    </submittedName>
</protein>
<dbReference type="InterPro" id="IPR015421">
    <property type="entry name" value="PyrdxlP-dep_Trfase_major"/>
</dbReference>
<dbReference type="PATRIC" id="fig|869212.3.peg.3724"/>
<dbReference type="Proteomes" id="UP000006048">
    <property type="component" value="Chromosome"/>
</dbReference>
<evidence type="ECO:0000256" key="2">
    <source>
        <dbReference type="ARBA" id="ARBA00022679"/>
    </source>
</evidence>
<dbReference type="GO" id="GO:0008483">
    <property type="term" value="F:transaminase activity"/>
    <property type="evidence" value="ECO:0007669"/>
    <property type="project" value="UniProtKB-KW"/>
</dbReference>
<organism evidence="5 6">
    <name type="scientific">Turneriella parva (strain ATCC BAA-1111 / DSM 21527 / NCTC 11395 / H)</name>
    <name type="common">Leptospira parva</name>
    <dbReference type="NCBI Taxonomy" id="869212"/>
    <lineage>
        <taxon>Bacteria</taxon>
        <taxon>Pseudomonadati</taxon>
        <taxon>Spirochaetota</taxon>
        <taxon>Spirochaetia</taxon>
        <taxon>Leptospirales</taxon>
        <taxon>Leptospiraceae</taxon>
        <taxon>Turneriella</taxon>
    </lineage>
</organism>
<dbReference type="RefSeq" id="WP_014804811.1">
    <property type="nucleotide sequence ID" value="NC_018020.1"/>
</dbReference>
<feature type="domain" description="Aminotransferase class I/classII large" evidence="4">
    <location>
        <begin position="30"/>
        <end position="358"/>
    </location>
</feature>
<dbReference type="KEGG" id="tpx:Turpa_3700"/>
<dbReference type="GO" id="GO:0009102">
    <property type="term" value="P:biotin biosynthetic process"/>
    <property type="evidence" value="ECO:0007669"/>
    <property type="project" value="TreeGrafter"/>
</dbReference>
<dbReference type="AlphaFoldDB" id="I4BAM7"/>
<evidence type="ECO:0000313" key="5">
    <source>
        <dbReference type="EMBL" id="AFM14334.1"/>
    </source>
</evidence>
<evidence type="ECO:0000259" key="4">
    <source>
        <dbReference type="Pfam" id="PF00155"/>
    </source>
</evidence>
<evidence type="ECO:0000313" key="6">
    <source>
        <dbReference type="Proteomes" id="UP000006048"/>
    </source>
</evidence>
<dbReference type="EMBL" id="CP002959">
    <property type="protein sequence ID" value="AFM14334.1"/>
    <property type="molecule type" value="Genomic_DNA"/>
</dbReference>
<evidence type="ECO:0000256" key="3">
    <source>
        <dbReference type="ARBA" id="ARBA00022898"/>
    </source>
</evidence>
<dbReference type="SUPFAM" id="SSF53383">
    <property type="entry name" value="PLP-dependent transferases"/>
    <property type="match status" value="1"/>
</dbReference>
<keyword evidence="3" id="KW-0663">Pyridoxal phosphate</keyword>
<dbReference type="OrthoDB" id="9807157at2"/>
<dbReference type="GO" id="GO:0008710">
    <property type="term" value="F:8-amino-7-oxononanoate synthase activity"/>
    <property type="evidence" value="ECO:0007669"/>
    <property type="project" value="TreeGrafter"/>
</dbReference>
<dbReference type="HOGENOM" id="CLU_015846_11_2_12"/>
<dbReference type="PANTHER" id="PTHR13693">
    <property type="entry name" value="CLASS II AMINOTRANSFERASE/8-AMINO-7-OXONONANOATE SYNTHASE"/>
    <property type="match status" value="1"/>
</dbReference>